<keyword evidence="1" id="KW-0812">Transmembrane</keyword>
<evidence type="ECO:0000313" key="4">
    <source>
        <dbReference type="Proteomes" id="UP001516662"/>
    </source>
</evidence>
<dbReference type="InterPro" id="IPR036779">
    <property type="entry name" value="LysM_dom_sf"/>
</dbReference>
<evidence type="ECO:0000256" key="1">
    <source>
        <dbReference type="SAM" id="Phobius"/>
    </source>
</evidence>
<dbReference type="EMBL" id="JADCLJ010000024">
    <property type="protein sequence ID" value="MBE4910328.1"/>
    <property type="molecule type" value="Genomic_DNA"/>
</dbReference>
<dbReference type="PANTHER" id="PTHR21666">
    <property type="entry name" value="PEPTIDASE-RELATED"/>
    <property type="match status" value="1"/>
</dbReference>
<dbReference type="CDD" id="cd12797">
    <property type="entry name" value="M23_peptidase"/>
    <property type="match status" value="1"/>
</dbReference>
<dbReference type="SUPFAM" id="SSF51261">
    <property type="entry name" value="Duplicated hybrid motif"/>
    <property type="match status" value="1"/>
</dbReference>
<keyword evidence="4" id="KW-1185">Reference proteome</keyword>
<reference evidence="3 4" key="1">
    <citation type="submission" date="2020-10" db="EMBL/GenBank/DDBJ databases">
        <title>Bacillus sp. HD4P25, an endophyte from a halophyte.</title>
        <authorList>
            <person name="Sun J.-Q."/>
        </authorList>
    </citation>
    <scope>NUCLEOTIDE SEQUENCE [LARGE SCALE GENOMIC DNA]</scope>
    <source>
        <strain evidence="3 4">YIM 93174</strain>
    </source>
</reference>
<name>A0ABR9QPB1_9BACI</name>
<organism evidence="3 4">
    <name type="scientific">Litchfieldia luteola</name>
    <dbReference type="NCBI Taxonomy" id="682179"/>
    <lineage>
        <taxon>Bacteria</taxon>
        <taxon>Bacillati</taxon>
        <taxon>Bacillota</taxon>
        <taxon>Bacilli</taxon>
        <taxon>Bacillales</taxon>
        <taxon>Bacillaceae</taxon>
        <taxon>Litchfieldia</taxon>
    </lineage>
</organism>
<protein>
    <submittedName>
        <fullName evidence="3">Peptidoglycan DD-metalloendopeptidase family protein</fullName>
    </submittedName>
</protein>
<dbReference type="InterPro" id="IPR050570">
    <property type="entry name" value="Cell_wall_metabolism_enzyme"/>
</dbReference>
<feature type="domain" description="LysM" evidence="2">
    <location>
        <begin position="288"/>
        <end position="331"/>
    </location>
</feature>
<comment type="caution">
    <text evidence="3">The sequence shown here is derived from an EMBL/GenBank/DDBJ whole genome shotgun (WGS) entry which is preliminary data.</text>
</comment>
<dbReference type="CDD" id="cd00118">
    <property type="entry name" value="LysM"/>
    <property type="match status" value="2"/>
</dbReference>
<dbReference type="PROSITE" id="PS51782">
    <property type="entry name" value="LYSM"/>
    <property type="match status" value="2"/>
</dbReference>
<dbReference type="SUPFAM" id="SSF54106">
    <property type="entry name" value="LysM domain"/>
    <property type="match status" value="2"/>
</dbReference>
<dbReference type="InterPro" id="IPR011055">
    <property type="entry name" value="Dup_hybrid_motif"/>
</dbReference>
<feature type="transmembrane region" description="Helical" evidence="1">
    <location>
        <begin position="7"/>
        <end position="25"/>
    </location>
</feature>
<dbReference type="Gene3D" id="3.10.350.10">
    <property type="entry name" value="LysM domain"/>
    <property type="match status" value="2"/>
</dbReference>
<accession>A0ABR9QPB1</accession>
<dbReference type="Gene3D" id="2.70.70.10">
    <property type="entry name" value="Glucose Permease (Domain IIA)"/>
    <property type="match status" value="1"/>
</dbReference>
<gene>
    <name evidence="3" type="ORF">IMZ08_20010</name>
</gene>
<evidence type="ECO:0000313" key="3">
    <source>
        <dbReference type="EMBL" id="MBE4910328.1"/>
    </source>
</evidence>
<keyword evidence="1" id="KW-0472">Membrane</keyword>
<evidence type="ECO:0000259" key="2">
    <source>
        <dbReference type="PROSITE" id="PS51782"/>
    </source>
</evidence>
<sequence>MQDLIRRLAVVVIMGICIGLLFIGGRTISAHTISYEDKAENWVWPVAGEITDYYGTRAGKHKGIDIAAPTGADTYSVDEGIVKKSYYSYTYGHVVFIAHPSGFETVYAHLSKRSVKEGDYVKRGGKIGEIGSTGRSTGAHLHFEVHFGEWNYNKNNSIDPLMVLNVDEMLVSNDTALSNDETISEEDITNASAYSFGPVYEGELFDSWNSIEYEAGQLLSSSMVVASLPERKPNISNGKKIIVEPNETLWDISQEYLVSIESIMKWNNLNSDLLMIGQELIIHATMDEVYVVKSGDTLPEIAIKTGTTVEKIKEMNNLNRNIVHPNQILIINSK</sequence>
<feature type="domain" description="LysM" evidence="2">
    <location>
        <begin position="239"/>
        <end position="282"/>
    </location>
</feature>
<dbReference type="RefSeq" id="WP_193539574.1">
    <property type="nucleotide sequence ID" value="NZ_JADCLJ010000024.1"/>
</dbReference>
<dbReference type="Proteomes" id="UP001516662">
    <property type="component" value="Unassembled WGS sequence"/>
</dbReference>
<dbReference type="SMART" id="SM00257">
    <property type="entry name" value="LysM"/>
    <property type="match status" value="2"/>
</dbReference>
<dbReference type="InterPro" id="IPR016047">
    <property type="entry name" value="M23ase_b-sheet_dom"/>
</dbReference>
<proteinExistence type="predicted"/>
<dbReference type="Pfam" id="PF01476">
    <property type="entry name" value="LysM"/>
    <property type="match status" value="2"/>
</dbReference>
<keyword evidence="1" id="KW-1133">Transmembrane helix</keyword>
<dbReference type="InterPro" id="IPR018392">
    <property type="entry name" value="LysM"/>
</dbReference>
<dbReference type="PANTHER" id="PTHR21666:SF290">
    <property type="entry name" value="PEPTIDASE M23 DOMAIN PROTEIN"/>
    <property type="match status" value="1"/>
</dbReference>
<dbReference type="Pfam" id="PF01551">
    <property type="entry name" value="Peptidase_M23"/>
    <property type="match status" value="1"/>
</dbReference>